<dbReference type="OMA" id="MKLEYYT"/>
<organism evidence="3 4">
    <name type="scientific">Lachancea fermentati</name>
    <name type="common">Zygosaccharomyces fermentati</name>
    <dbReference type="NCBI Taxonomy" id="4955"/>
    <lineage>
        <taxon>Eukaryota</taxon>
        <taxon>Fungi</taxon>
        <taxon>Dikarya</taxon>
        <taxon>Ascomycota</taxon>
        <taxon>Saccharomycotina</taxon>
        <taxon>Saccharomycetes</taxon>
        <taxon>Saccharomycetales</taxon>
        <taxon>Saccharomycetaceae</taxon>
        <taxon>Lachancea</taxon>
    </lineage>
</organism>
<feature type="region of interest" description="Disordered" evidence="1">
    <location>
        <begin position="64"/>
        <end position="122"/>
    </location>
</feature>
<dbReference type="Proteomes" id="UP000190831">
    <property type="component" value="Chromosome F"/>
</dbReference>
<feature type="region of interest" description="Disordered" evidence="1">
    <location>
        <begin position="1654"/>
        <end position="1675"/>
    </location>
</feature>
<feature type="compositionally biased region" description="Basic and acidic residues" evidence="1">
    <location>
        <begin position="1654"/>
        <end position="1671"/>
    </location>
</feature>
<dbReference type="STRING" id="4955.A0A1G4MF66"/>
<feature type="region of interest" description="Disordered" evidence="1">
    <location>
        <begin position="1601"/>
        <end position="1621"/>
    </location>
</feature>
<evidence type="ECO:0000313" key="4">
    <source>
        <dbReference type="Proteomes" id="UP000190831"/>
    </source>
</evidence>
<feature type="region of interest" description="Disordered" evidence="1">
    <location>
        <begin position="1502"/>
        <end position="1550"/>
    </location>
</feature>
<evidence type="ECO:0000313" key="3">
    <source>
        <dbReference type="EMBL" id="SCW02505.1"/>
    </source>
</evidence>
<keyword evidence="4" id="KW-1185">Reference proteome</keyword>
<feature type="domain" description="Telomere-associated protein Rif1 N-terminal" evidence="2">
    <location>
        <begin position="273"/>
        <end position="604"/>
    </location>
</feature>
<feature type="compositionally biased region" description="Polar residues" evidence="1">
    <location>
        <begin position="1261"/>
        <end position="1271"/>
    </location>
</feature>
<accession>A0A1G4MF66</accession>
<feature type="compositionally biased region" description="Basic and acidic residues" evidence="1">
    <location>
        <begin position="1272"/>
        <end position="1282"/>
    </location>
</feature>
<sequence length="1824" mass="206719">MKSPCGNKRTKALDVLDKHISHKRKRQKASLHGTRSMLNSITDLTCLPAPNEAVIQHTTPSPRVIRTVYSSPSGSETASRSPRSDRDLTSPMRKTVAFSDKLESSPPEIEINSSPQRSSTFKPAKSILKYSRLSTTKQLPDVSNSPSCLTRFKASSRSFIAVEAANAEINPYQLEYWVPGEVHSLKDINNINEFKSIIEGGLQLLNVNRTENKNRHFEIYATFNNIIPIVTVANNSEINNKKIGIIIDNLNSLLRLSISHLGDVQYVLLKALKKDPFVSRLYVQIVRFLSALLSNFKVVKSSENSPEKQETFRRVLQHSIEVLNHENSNKVMIAAQIALLREEKYGPLYLHSEQATEIINALHDMKEINSTNLTCEKLLLLKSFLAKYPTLMLKNIDKWLLTEILSRLLIEEELYSMKIAATCISVLLDVSKKSLDEVSCINYVRQISKKKAIEEIPQKFLSKLKDCDDKVHFSKSTLSDLLITRIKYFALEKKEYKLAMDFWLAMIGLIFNTRDGLQELTENENEKWWDTHICCLNTNDPVAQSMALKSWRIVAFVFISNITANTHNISELMKLLLLPLRKIETKNVHPQVTESIMYIIPRLLCITCCDTKPVSYANFNYYLEGLIIPLYNDLVFKTNSLKIYELSQMVLFRLLKECAEEKSNINRNFNRLKIAASTGVTLNDIKALPQEAVNNNWNALRDLALNSFDHSLVKNASLTISIINALIERLPIQCRTYGELEKCIEIQVHLLNEIEENLNDSLVGCLCVAMKSLGELMSCDYKSAAGYFTRILPFLEKGSVDYSYVVKNVQENSRDAVSEFLLYEWFSRFGGRQLKRYVVNLVGSKLLSPKISEDAFESLLNIINIEPSPDIIDNVLDLCTKIQFQVNMFTKLDIMSWNDDAIVYFVKSYTQRNNGLLEANLYDIMSKCVSTKENVFIMLCPLLLESGKCEIVKKAIEEKPKLLEVLISTNDPSFLKFLPQEITRVSLQHLDAYSHELKIALLQVAVSCGDFEAVFESYAKIEKVFLETTKSPVDIFRHAKNIMNELLHGSMKGAMWNLFNCLIKTCIKNEDIEDFVNILEHNKNILYEHIGPDNLSSMVNRCGKLNPELIKTVKSCFKDKDTSFNFELIRCFIERKKFQIFSICRNDFLDFIFDPNSKFLEEDKSKAVTYFSEVSEYVVPQNKKLMAELMRVLSAYLPPKDENFTYELLSFVCFNPRFNLKGYRGLIKDINDWKNTRRLDSNGSREGRKCLQYHFYTLTKSKSPSPNSTASLHDETKKKEESLNHVNPRIANCDNEVTKVSTEENNNVMTREADSTYLIEDGIACIENTTTQRNESTRHLSVDPSLSDCTENGMNGHASSTIMADECNVLETGNNERKLTGPTLTEMRTVTKEGVTTEGSNLHELEKAVANNSLVSRNPFGGEQLDNTPMPNISTTCLNQISPEPASVIGKENHDDFYSKVSNYRGESTEHALCGNNVRQNTASCTNGISNKLGRTEINSKLPSVLGNDQNSDASDTENINFGISEDNRERKQESCSINNNGENKRGKTSSEIHFENSMQNYDTQAGKLPDRSTKFDQAISHHGSDAVKVILEDNIESPLSRTLGASSEPCMESADGSVHESKGTFQVSRSRMHKMNDCNDDDSSVSHSLIKDAGEAEVADPKGDNVETKGKPRRKVSTTDCLRIPIFNSLKVAYVTKKQNLKHAQDEINAENGEIKTLDKIPKNDDLKKFPLIEATNLGQVQSTKVKTSATLDDETGKKGFAKLTFSTAQSRDMVNLFDKKSCALIKELKSYSEEDIRQFSDEEKKSVRMELLEFMLRLERNM</sequence>
<dbReference type="EMBL" id="LT598490">
    <property type="protein sequence ID" value="SCW02505.1"/>
    <property type="molecule type" value="Genomic_DNA"/>
</dbReference>
<gene>
    <name evidence="3" type="ORF">LAFE_0F07910G</name>
</gene>
<proteinExistence type="predicted"/>
<reference evidence="4" key="1">
    <citation type="submission" date="2016-03" db="EMBL/GenBank/DDBJ databases">
        <authorList>
            <person name="Devillers H."/>
        </authorList>
    </citation>
    <scope>NUCLEOTIDE SEQUENCE [LARGE SCALE GENOMIC DNA]</scope>
</reference>
<feature type="region of interest" description="Disordered" evidence="1">
    <location>
        <begin position="1261"/>
        <end position="1282"/>
    </location>
</feature>
<dbReference type="Pfam" id="PF12231">
    <property type="entry name" value="Rif1_N"/>
    <property type="match status" value="1"/>
</dbReference>
<feature type="compositionally biased region" description="Polar residues" evidence="1">
    <location>
        <begin position="1502"/>
        <end position="1522"/>
    </location>
</feature>
<evidence type="ECO:0000259" key="2">
    <source>
        <dbReference type="Pfam" id="PF12231"/>
    </source>
</evidence>
<name>A0A1G4MF66_LACFM</name>
<evidence type="ECO:0000256" key="1">
    <source>
        <dbReference type="SAM" id="MobiDB-lite"/>
    </source>
</evidence>
<dbReference type="Gene3D" id="6.10.140.1760">
    <property type="match status" value="1"/>
</dbReference>
<dbReference type="InterPro" id="IPR022031">
    <property type="entry name" value="Rif1_N"/>
</dbReference>
<dbReference type="OrthoDB" id="4070686at2759"/>
<feature type="compositionally biased region" description="Low complexity" evidence="1">
    <location>
        <begin position="104"/>
        <end position="115"/>
    </location>
</feature>
<feature type="compositionally biased region" description="Polar residues" evidence="1">
    <location>
        <begin position="68"/>
        <end position="81"/>
    </location>
</feature>
<protein>
    <submittedName>
        <fullName evidence="3">LAFE_0F07910g1_1</fullName>
    </submittedName>
</protein>